<dbReference type="PANTHER" id="PTHR33365">
    <property type="entry name" value="YALI0B05434P"/>
    <property type="match status" value="1"/>
</dbReference>
<evidence type="ECO:0000313" key="4">
    <source>
        <dbReference type="EMBL" id="UNI23267.1"/>
    </source>
</evidence>
<dbReference type="RefSeq" id="XP_047846748.1">
    <property type="nucleotide sequence ID" value="XM_047990739.1"/>
</dbReference>
<keyword evidence="3" id="KW-1133">Transmembrane helix</keyword>
<evidence type="ECO:0000256" key="1">
    <source>
        <dbReference type="ARBA" id="ARBA00035112"/>
    </source>
</evidence>
<dbReference type="GeneID" id="72071043"/>
<evidence type="ECO:0000256" key="2">
    <source>
        <dbReference type="SAM" id="MobiDB-lite"/>
    </source>
</evidence>
<accession>A0A9Q8VFX6</accession>
<keyword evidence="3" id="KW-0812">Transmembrane</keyword>
<comment type="similarity">
    <text evidence="1">Belongs to the ustYa family.</text>
</comment>
<dbReference type="PANTHER" id="PTHR33365:SF13">
    <property type="entry name" value="TAT PATHWAY SIGNAL SEQUENCE"/>
    <property type="match status" value="1"/>
</dbReference>
<dbReference type="EMBL" id="CP086362">
    <property type="protein sequence ID" value="UNI23267.1"/>
    <property type="molecule type" value="Genomic_DNA"/>
</dbReference>
<sequence length="296" mass="33455">MTNAMNKESHLDNLLSDTDDPGGSEVDLELHELQNRSLRRRSDPALVRVCKPLNVVFLLLAISITSFWAGTYLPFRKSTLDGICAAHTTQWSPVLRDVDVKYGIKQFNGSFLEENIYRQVGTPEVDKAWDDLGVNFGAGIISYEEGIKSGLGRHFVKRAKKYGGGFIVNLEGLHHLHCLNLIRQSLYFNYEHYRDLKQHAFKNEGEILRKHVTHCLDAVRQVLMCNVDTGVLGQVWTVDSDGKELQAFPDFNSKHMCKNFDDIKEWSRKILAPSTDDLPNDYLEPPADGDVVGPIP</sequence>
<dbReference type="InterPro" id="IPR021765">
    <property type="entry name" value="UstYa-like"/>
</dbReference>
<gene>
    <name evidence="4" type="ORF">JDV02_009098</name>
</gene>
<dbReference type="AlphaFoldDB" id="A0A9Q8VFX6"/>
<proteinExistence type="inferred from homology"/>
<feature type="region of interest" description="Disordered" evidence="2">
    <location>
        <begin position="273"/>
        <end position="296"/>
    </location>
</feature>
<dbReference type="OrthoDB" id="4909933at2759"/>
<dbReference type="Proteomes" id="UP000829364">
    <property type="component" value="Chromosome 9"/>
</dbReference>
<evidence type="ECO:0000256" key="3">
    <source>
        <dbReference type="SAM" id="Phobius"/>
    </source>
</evidence>
<reference evidence="4" key="1">
    <citation type="submission" date="2021-11" db="EMBL/GenBank/DDBJ databases">
        <title>Purpureocillium_takamizusanense_genome.</title>
        <authorList>
            <person name="Nguyen N.-H."/>
        </authorList>
    </citation>
    <scope>NUCLEOTIDE SEQUENCE</scope>
    <source>
        <strain evidence="4">PT3</strain>
    </source>
</reference>
<protein>
    <recommendedName>
        <fullName evidence="6">Tat pathway signal sequence</fullName>
    </recommendedName>
</protein>
<organism evidence="4 5">
    <name type="scientific">Purpureocillium takamizusanense</name>
    <dbReference type="NCBI Taxonomy" id="2060973"/>
    <lineage>
        <taxon>Eukaryota</taxon>
        <taxon>Fungi</taxon>
        <taxon>Dikarya</taxon>
        <taxon>Ascomycota</taxon>
        <taxon>Pezizomycotina</taxon>
        <taxon>Sordariomycetes</taxon>
        <taxon>Hypocreomycetidae</taxon>
        <taxon>Hypocreales</taxon>
        <taxon>Ophiocordycipitaceae</taxon>
        <taxon>Purpureocillium</taxon>
    </lineage>
</organism>
<evidence type="ECO:0008006" key="6">
    <source>
        <dbReference type="Google" id="ProtNLM"/>
    </source>
</evidence>
<dbReference type="Pfam" id="PF11807">
    <property type="entry name" value="UstYa"/>
    <property type="match status" value="1"/>
</dbReference>
<name>A0A9Q8VFX6_9HYPO</name>
<keyword evidence="3" id="KW-0472">Membrane</keyword>
<dbReference type="KEGG" id="ptkz:JDV02_009098"/>
<feature type="transmembrane region" description="Helical" evidence="3">
    <location>
        <begin position="45"/>
        <end position="69"/>
    </location>
</feature>
<dbReference type="GO" id="GO:0043386">
    <property type="term" value="P:mycotoxin biosynthetic process"/>
    <property type="evidence" value="ECO:0007669"/>
    <property type="project" value="InterPro"/>
</dbReference>
<evidence type="ECO:0000313" key="5">
    <source>
        <dbReference type="Proteomes" id="UP000829364"/>
    </source>
</evidence>
<keyword evidence="5" id="KW-1185">Reference proteome</keyword>
<feature type="region of interest" description="Disordered" evidence="2">
    <location>
        <begin position="1"/>
        <end position="21"/>
    </location>
</feature>